<dbReference type="RefSeq" id="WP_107493417.1">
    <property type="nucleotide sequence ID" value="NZ_PZKC01000006.1"/>
</dbReference>
<gene>
    <name evidence="6" type="ORF">C8261_09250</name>
</gene>
<dbReference type="Proteomes" id="UP000241193">
    <property type="component" value="Unassembled WGS sequence"/>
</dbReference>
<keyword evidence="6" id="KW-0808">Transferase</keyword>
<proteinExistence type="predicted"/>
<dbReference type="PANTHER" id="PTHR12714:SF24">
    <property type="entry name" value="SLR1182 PROTEIN"/>
    <property type="match status" value="1"/>
</dbReference>
<reference evidence="6 7" key="1">
    <citation type="submission" date="2018-03" db="EMBL/GenBank/DDBJ databases">
        <authorList>
            <person name="Keele B.F."/>
        </authorList>
    </citation>
    <scope>NUCLEOTIDE SEQUENCE [LARGE SCALE GENOMIC DNA]</scope>
    <source>
        <strain evidence="6 7">D20</strain>
    </source>
</reference>
<dbReference type="AlphaFoldDB" id="A0A2T4IFD2"/>
<evidence type="ECO:0000256" key="2">
    <source>
        <dbReference type="ARBA" id="ARBA00022692"/>
    </source>
</evidence>
<keyword evidence="6" id="KW-0489">Methyltransferase</keyword>
<name>A0A2T4IFD2_9RHOO</name>
<feature type="transmembrane region" description="Helical" evidence="5">
    <location>
        <begin position="47"/>
        <end position="68"/>
    </location>
</feature>
<evidence type="ECO:0000313" key="7">
    <source>
        <dbReference type="Proteomes" id="UP000241193"/>
    </source>
</evidence>
<organism evidence="6 7">
    <name type="scientific">Pseudothauera lacus</name>
    <dbReference type="NCBI Taxonomy" id="2136175"/>
    <lineage>
        <taxon>Bacteria</taxon>
        <taxon>Pseudomonadati</taxon>
        <taxon>Pseudomonadota</taxon>
        <taxon>Betaproteobacteria</taxon>
        <taxon>Rhodocyclales</taxon>
        <taxon>Zoogloeaceae</taxon>
        <taxon>Pseudothauera</taxon>
    </lineage>
</organism>
<comment type="subcellular location">
    <subcellularLocation>
        <location evidence="1">Endomembrane system</location>
        <topology evidence="1">Multi-pass membrane protein</topology>
    </subcellularLocation>
</comment>
<dbReference type="InterPro" id="IPR007318">
    <property type="entry name" value="Phopholipid_MeTrfase"/>
</dbReference>
<evidence type="ECO:0000256" key="4">
    <source>
        <dbReference type="ARBA" id="ARBA00023136"/>
    </source>
</evidence>
<reference evidence="6 7" key="2">
    <citation type="submission" date="2018-04" db="EMBL/GenBank/DDBJ databases">
        <title>Thauera lacus sp. nov., isolated from an saline lake in Inner Mongolia, China.</title>
        <authorList>
            <person name="Liang Q.-Y."/>
        </authorList>
    </citation>
    <scope>NUCLEOTIDE SEQUENCE [LARGE SCALE GENOMIC DNA]</scope>
    <source>
        <strain evidence="6 7">D20</strain>
    </source>
</reference>
<evidence type="ECO:0000256" key="1">
    <source>
        <dbReference type="ARBA" id="ARBA00004127"/>
    </source>
</evidence>
<sequence>MRLNWLRALRGRRGEWYVAGQGALFLLLVGGPRSIGGLQPWPSGLQVAGEAGGAVLLATGALIALLAATHLGRSLTPLPHPRDDGSLVLRGLYRWVRHPIYFGVILMAFGWALYVQGTLTLVYAGLLFLFLDLKSRREERWLLARYPHYAAYRRRVRKLLPFLY</sequence>
<dbReference type="EMBL" id="PZKC01000006">
    <property type="protein sequence ID" value="PTD96483.1"/>
    <property type="molecule type" value="Genomic_DNA"/>
</dbReference>
<keyword evidence="2 5" id="KW-0812">Transmembrane</keyword>
<evidence type="ECO:0000256" key="3">
    <source>
        <dbReference type="ARBA" id="ARBA00022989"/>
    </source>
</evidence>
<dbReference type="Gene3D" id="1.20.120.1630">
    <property type="match status" value="1"/>
</dbReference>
<keyword evidence="4 5" id="KW-0472">Membrane</keyword>
<comment type="caution">
    <text evidence="6">The sequence shown here is derived from an EMBL/GenBank/DDBJ whole genome shotgun (WGS) entry which is preliminary data.</text>
</comment>
<accession>A0A2T4IFD2</accession>
<keyword evidence="3 5" id="KW-1133">Transmembrane helix</keyword>
<dbReference type="Pfam" id="PF04191">
    <property type="entry name" value="PEMT"/>
    <property type="match status" value="1"/>
</dbReference>
<evidence type="ECO:0000256" key="5">
    <source>
        <dbReference type="SAM" id="Phobius"/>
    </source>
</evidence>
<protein>
    <submittedName>
        <fullName evidence="6">Isoprenylcysteine carboxylmethyltransferase family protein</fullName>
    </submittedName>
</protein>
<feature type="transmembrane region" description="Helical" evidence="5">
    <location>
        <begin position="100"/>
        <end position="131"/>
    </location>
</feature>
<dbReference type="GO" id="GO:0032259">
    <property type="term" value="P:methylation"/>
    <property type="evidence" value="ECO:0007669"/>
    <property type="project" value="UniProtKB-KW"/>
</dbReference>
<feature type="transmembrane region" description="Helical" evidence="5">
    <location>
        <begin position="16"/>
        <end position="35"/>
    </location>
</feature>
<keyword evidence="7" id="KW-1185">Reference proteome</keyword>
<dbReference type="GO" id="GO:0008168">
    <property type="term" value="F:methyltransferase activity"/>
    <property type="evidence" value="ECO:0007669"/>
    <property type="project" value="UniProtKB-KW"/>
</dbReference>
<dbReference type="GO" id="GO:0012505">
    <property type="term" value="C:endomembrane system"/>
    <property type="evidence" value="ECO:0007669"/>
    <property type="project" value="UniProtKB-SubCell"/>
</dbReference>
<dbReference type="OrthoDB" id="5293276at2"/>
<evidence type="ECO:0000313" key="6">
    <source>
        <dbReference type="EMBL" id="PTD96483.1"/>
    </source>
</evidence>
<dbReference type="PANTHER" id="PTHR12714">
    <property type="entry name" value="PROTEIN-S ISOPRENYLCYSTEINE O-METHYLTRANSFERASE"/>
    <property type="match status" value="1"/>
</dbReference>